<feature type="domain" description="Amidohydrolase-related" evidence="2">
    <location>
        <begin position="141"/>
        <end position="404"/>
    </location>
</feature>
<dbReference type="EMBL" id="CP104562">
    <property type="protein sequence ID" value="UXH77581.1"/>
    <property type="molecule type" value="Genomic_DNA"/>
</dbReference>
<dbReference type="SUPFAM" id="SSF51556">
    <property type="entry name" value="Metallo-dependent hydrolases"/>
    <property type="match status" value="1"/>
</dbReference>
<protein>
    <submittedName>
        <fullName evidence="3">Amidohydrolase</fullName>
    </submittedName>
</protein>
<dbReference type="InterPro" id="IPR006680">
    <property type="entry name" value="Amidohydro-rel"/>
</dbReference>
<dbReference type="Proteomes" id="UP001064933">
    <property type="component" value="Chromosome"/>
</dbReference>
<gene>
    <name evidence="3" type="ORF">N4261_21725</name>
</gene>
<proteinExistence type="predicted"/>
<dbReference type="InterPro" id="IPR032466">
    <property type="entry name" value="Metal_Hydrolase"/>
</dbReference>
<evidence type="ECO:0000256" key="1">
    <source>
        <dbReference type="SAM" id="SignalP"/>
    </source>
</evidence>
<evidence type="ECO:0000313" key="3">
    <source>
        <dbReference type="EMBL" id="UXH77581.1"/>
    </source>
</evidence>
<reference evidence="3" key="1">
    <citation type="submission" date="2022-10" db="EMBL/GenBank/DDBJ databases">
        <title>Characterization and whole genome sequencing of a new Roseateles species, isolated from fresh water.</title>
        <authorList>
            <person name="Guliayeva D.Y."/>
            <person name="Akhremchuk A.E."/>
            <person name="Sikolenko M.A."/>
            <person name="Valentovich L.N."/>
            <person name="Sidarenka A.V."/>
        </authorList>
    </citation>
    <scope>NUCLEOTIDE SEQUENCE</scope>
    <source>
        <strain evidence="3">BIM B-1768</strain>
    </source>
</reference>
<feature type="chain" id="PRO_5046015102" evidence="1">
    <location>
        <begin position="27"/>
        <end position="411"/>
    </location>
</feature>
<evidence type="ECO:0000313" key="4">
    <source>
        <dbReference type="Proteomes" id="UP001064933"/>
    </source>
</evidence>
<dbReference type="Pfam" id="PF04909">
    <property type="entry name" value="Amidohydro_2"/>
    <property type="match status" value="1"/>
</dbReference>
<keyword evidence="1" id="KW-0732">Signal</keyword>
<evidence type="ECO:0000259" key="2">
    <source>
        <dbReference type="Pfam" id="PF04909"/>
    </source>
</evidence>
<keyword evidence="4" id="KW-1185">Reference proteome</keyword>
<dbReference type="RefSeq" id="WP_261757332.1">
    <property type="nucleotide sequence ID" value="NZ_CP104562.2"/>
</dbReference>
<organism evidence="3 4">
    <name type="scientific">Roseateles amylovorans</name>
    <dbReference type="NCBI Taxonomy" id="2978473"/>
    <lineage>
        <taxon>Bacteria</taxon>
        <taxon>Pseudomonadati</taxon>
        <taxon>Pseudomonadota</taxon>
        <taxon>Betaproteobacteria</taxon>
        <taxon>Burkholderiales</taxon>
        <taxon>Sphaerotilaceae</taxon>
        <taxon>Roseateles</taxon>
    </lineage>
</organism>
<sequence length="411" mass="45260">MRHPASTAALATLFTAMAGAASLAVAADAAPASRSAASQPPAAAASVSSSNAGAAATAKTSAATTKPRKASASYTMADFARVPKVDAHVHLHNPDPVFLAGAHKLGFRLLTINVDYPDFPPLDDQQRVAIALRQARPADLAWATSFSSDTSDQPGWLDATQRRIDDGLRAGAVGVKVWKNIGMSLRKPDGSLVMIDDERFAPLFDHLAQRGIPLLGHQGEPHNCWLPLDQMTVNNDREYFAAHPQYHMALHPEMPSWETQMAARDRMVAAHPTLRFVGMHMASLERNVDELAAFLDRFPKAVVDLAARIGQLQSQSQHDRAKVRAFMIKYQDRLLYGTDLSQTPEQSGQALLREVTPIWRQHWRYFNTEETFKVADLDQPVQGLGLPRDVVDKLYHLNAERTFPTAWKAPR</sequence>
<accession>A0ABY6AWM6</accession>
<dbReference type="Gene3D" id="3.20.20.140">
    <property type="entry name" value="Metal-dependent hydrolases"/>
    <property type="match status" value="1"/>
</dbReference>
<name>A0ABY6AWM6_9BURK</name>
<feature type="signal peptide" evidence="1">
    <location>
        <begin position="1"/>
        <end position="26"/>
    </location>
</feature>